<dbReference type="InterPro" id="IPR011551">
    <property type="entry name" value="NTP_PyrPHydrolase_MazG"/>
</dbReference>
<keyword evidence="2" id="KW-0378">Hydrolase</keyword>
<gene>
    <name evidence="2" type="primary">mazG</name>
    <name evidence="2" type="ORF">H8S02_00775</name>
</gene>
<dbReference type="Pfam" id="PF03819">
    <property type="entry name" value="MazG"/>
    <property type="match status" value="2"/>
</dbReference>
<dbReference type="InterPro" id="IPR048011">
    <property type="entry name" value="NTP-PPase_MazG-like_C"/>
</dbReference>
<evidence type="ECO:0000259" key="1">
    <source>
        <dbReference type="Pfam" id="PF03819"/>
    </source>
</evidence>
<dbReference type="PANTHER" id="PTHR30522">
    <property type="entry name" value="NUCLEOSIDE TRIPHOSPHATE PYROPHOSPHOHYDROLASE"/>
    <property type="match status" value="1"/>
</dbReference>
<comment type="caution">
    <text evidence="2">The sequence shown here is derived from an EMBL/GenBank/DDBJ whole genome shotgun (WGS) entry which is preliminary data.</text>
</comment>
<accession>A0ABR7GJL8</accession>
<dbReference type="Proteomes" id="UP000641741">
    <property type="component" value="Unassembled WGS sequence"/>
</dbReference>
<dbReference type="GO" id="GO:0047429">
    <property type="term" value="F:nucleoside triphosphate diphosphatase activity"/>
    <property type="evidence" value="ECO:0007669"/>
    <property type="project" value="UniProtKB-EC"/>
</dbReference>
<dbReference type="RefSeq" id="WP_118723247.1">
    <property type="nucleotide sequence ID" value="NZ_JACOPK010000001.1"/>
</dbReference>
<protein>
    <submittedName>
        <fullName evidence="2">Nucleoside triphosphate pyrophosphohydrolase</fullName>
        <ecNumber evidence="2">3.6.1.9</ecNumber>
    </submittedName>
</protein>
<organism evidence="2 3">
    <name type="scientific">Agathobaculum hominis</name>
    <dbReference type="NCBI Taxonomy" id="2763014"/>
    <lineage>
        <taxon>Bacteria</taxon>
        <taxon>Bacillati</taxon>
        <taxon>Bacillota</taxon>
        <taxon>Clostridia</taxon>
        <taxon>Eubacteriales</taxon>
        <taxon>Butyricicoccaceae</taxon>
        <taxon>Agathobaculum</taxon>
    </lineage>
</organism>
<dbReference type="Gene3D" id="1.10.287.1080">
    <property type="entry name" value="MazG-like"/>
    <property type="match status" value="2"/>
</dbReference>
<feature type="domain" description="NTP pyrophosphohydrolase MazG-like" evidence="1">
    <location>
        <begin position="175"/>
        <end position="229"/>
    </location>
</feature>
<dbReference type="CDD" id="cd11529">
    <property type="entry name" value="NTP-PPase_MazG_Cterm"/>
    <property type="match status" value="1"/>
</dbReference>
<dbReference type="InterPro" id="IPR004518">
    <property type="entry name" value="MazG-like_dom"/>
</dbReference>
<reference evidence="2 3" key="1">
    <citation type="submission" date="2020-08" db="EMBL/GenBank/DDBJ databases">
        <title>Genome public.</title>
        <authorList>
            <person name="Liu C."/>
            <person name="Sun Q."/>
        </authorList>
    </citation>
    <scope>NUCLEOTIDE SEQUENCE [LARGE SCALE GENOMIC DNA]</scope>
    <source>
        <strain evidence="2 3">M2</strain>
    </source>
</reference>
<evidence type="ECO:0000313" key="2">
    <source>
        <dbReference type="EMBL" id="MBC5694492.1"/>
    </source>
</evidence>
<dbReference type="CDD" id="cd11528">
    <property type="entry name" value="NTP-PPase_MazG_Nterm"/>
    <property type="match status" value="1"/>
</dbReference>
<evidence type="ECO:0000313" key="3">
    <source>
        <dbReference type="Proteomes" id="UP000641741"/>
    </source>
</evidence>
<dbReference type="NCBIfam" id="TIGR00444">
    <property type="entry name" value="mazG"/>
    <property type="match status" value="1"/>
</dbReference>
<proteinExistence type="predicted"/>
<feature type="domain" description="NTP pyrophosphohydrolase MazG-like" evidence="1">
    <location>
        <begin position="34"/>
        <end position="107"/>
    </location>
</feature>
<dbReference type="NCBIfam" id="NF007113">
    <property type="entry name" value="PRK09562.1"/>
    <property type="match status" value="1"/>
</dbReference>
<keyword evidence="3" id="KW-1185">Reference proteome</keyword>
<dbReference type="EC" id="3.6.1.9" evidence="2"/>
<dbReference type="PANTHER" id="PTHR30522:SF0">
    <property type="entry name" value="NUCLEOSIDE TRIPHOSPHATE PYROPHOSPHOHYDROLASE"/>
    <property type="match status" value="1"/>
</dbReference>
<name>A0ABR7GJL8_9FIRM</name>
<dbReference type="InterPro" id="IPR048015">
    <property type="entry name" value="NTP-PPase_MazG-like_N"/>
</dbReference>
<sequence>MVDFEQKDKYSVADLLRIMEILRAPDGCMWDRAQDHHSIRQNFIEETYEVCEAIDDEDTEHLKEELGDVLLQVVFHAQMEKEKGVFDMDDVADGICKKLIFRHPHIFGDVTVGSTDEILSNWDDLKRKEKKQETDTSTLESVSKSLPSLIRAQKLQKKAAKVGFDWPDVSGALDKVEEELAEVRAAIGGDGDVEEEIGDLIFAVTNVSRFVKVDSERAAEKTCNKFVRRFADMEQQAKAQGRQLSELTLEEMDALWDEAKKKEHRE</sequence>
<dbReference type="SUPFAM" id="SSF101386">
    <property type="entry name" value="all-alpha NTP pyrophosphatases"/>
    <property type="match status" value="2"/>
</dbReference>
<dbReference type="EMBL" id="JACOPK010000001">
    <property type="protein sequence ID" value="MBC5694492.1"/>
    <property type="molecule type" value="Genomic_DNA"/>
</dbReference>